<dbReference type="Pfam" id="PF00183">
    <property type="entry name" value="HSP90"/>
    <property type="match status" value="1"/>
</dbReference>
<dbReference type="SUPFAM" id="SSF110942">
    <property type="entry name" value="HSP90 C-terminal domain"/>
    <property type="match status" value="1"/>
</dbReference>
<protein>
    <recommendedName>
        <fullName evidence="5">Chaperone protein HtpG</fullName>
    </recommendedName>
    <alternativeName>
        <fullName evidence="5">Heat shock protein HtpG</fullName>
    </alternativeName>
    <alternativeName>
        <fullName evidence="5">High temperature protein G</fullName>
    </alternativeName>
</protein>
<keyword evidence="8" id="KW-1185">Reference proteome</keyword>
<dbReference type="Gene3D" id="3.30.230.80">
    <property type="match status" value="1"/>
</dbReference>
<dbReference type="InterPro" id="IPR001404">
    <property type="entry name" value="Hsp90_fam"/>
</dbReference>
<dbReference type="SMART" id="SM00387">
    <property type="entry name" value="HATPase_c"/>
    <property type="match status" value="1"/>
</dbReference>
<evidence type="ECO:0000256" key="4">
    <source>
        <dbReference type="ARBA" id="ARBA00023186"/>
    </source>
</evidence>
<sequence>MSGPAAAPRRRGSCKFRNNDELKSRRRLDRDVHSLFLFIGENMTDDAASVAAAAPAADPQTAADFGFEADVARLLELMTHSVYSERDVFLRELVSNAADACEKLRYEALSDEKLAAQAAAPLVTISLDQEKRTLTVADNGVGMSREELISALGTIANSGTRAFLDKLGKEKDAGFIGQFGVGFYAAFMVADHVEVATRRAGQDQAWLWSSDGKGSYQIAALPLEAAPAVGARVTLHLNADSDEFLDGWRVESVVREHSGAIAAPIDLIAAPGEEPRRIAEGVALWTKPKSDITHEQYVDFYRQMSGQLDEPALIAHWRAEGRTEYTVLAFVPGARPFDLFDPARKSKSKLYVRRVLISRDMELLPAWLRFMRIVVDSADIPLNVSREMVQKSPVAGAIGKAIATRILQELKKLADAEPEKFAEVWKNFGSVLKEGLHEDPSRRDDLFEIARFASTKSEEQTRTLKDYVADLRENQTAIYYLVGDDMKRLRASPQLEGFRARGVEVLLLDDAVDAFWVTSALGYEGKPFKSVTQGQADIDSIALVEDAKTEATPPADVADLLAALKETLADHVDDVRASTRLTDSAVCLVAPDSGLDRQLSRLLAEHGQQAAFGKPVLEINPRHEAIVALATALRAKGREAARDDQFVLLDLARVADGEHPVDAAAFAKRLTALLASRG</sequence>
<comment type="function">
    <text evidence="5">Molecular chaperone. Has ATPase activity.</text>
</comment>
<proteinExistence type="inferred from homology"/>
<dbReference type="NCBIfam" id="NF003555">
    <property type="entry name" value="PRK05218.1"/>
    <property type="match status" value="1"/>
</dbReference>
<name>A0ABX6EJZ7_9HYPH</name>
<dbReference type="PRINTS" id="PR00775">
    <property type="entry name" value="HEATSHOCK90"/>
</dbReference>
<dbReference type="PIRSF" id="PIRSF002583">
    <property type="entry name" value="Hsp90"/>
    <property type="match status" value="1"/>
</dbReference>
<evidence type="ECO:0000256" key="3">
    <source>
        <dbReference type="ARBA" id="ARBA00022840"/>
    </source>
</evidence>
<keyword evidence="5" id="KW-0963">Cytoplasm</keyword>
<keyword evidence="5" id="KW-0346">Stress response</keyword>
<dbReference type="InterPro" id="IPR020568">
    <property type="entry name" value="Ribosomal_Su5_D2-typ_SF"/>
</dbReference>
<evidence type="ECO:0000259" key="6">
    <source>
        <dbReference type="SMART" id="SM00387"/>
    </source>
</evidence>
<evidence type="ECO:0000256" key="1">
    <source>
        <dbReference type="ARBA" id="ARBA00008239"/>
    </source>
</evidence>
<dbReference type="SUPFAM" id="SSF54211">
    <property type="entry name" value="Ribosomal protein S5 domain 2-like"/>
    <property type="match status" value="1"/>
</dbReference>
<comment type="subunit">
    <text evidence="5">Homodimer.</text>
</comment>
<dbReference type="EMBL" id="CP044328">
    <property type="protein sequence ID" value="QGM95014.1"/>
    <property type="molecule type" value="Genomic_DNA"/>
</dbReference>
<dbReference type="SUPFAM" id="SSF55874">
    <property type="entry name" value="ATPase domain of HSP90 chaperone/DNA topoisomerase II/histidine kinase"/>
    <property type="match status" value="1"/>
</dbReference>
<dbReference type="InterPro" id="IPR003594">
    <property type="entry name" value="HATPase_dom"/>
</dbReference>
<dbReference type="InterPro" id="IPR020575">
    <property type="entry name" value="Hsp90_N"/>
</dbReference>
<dbReference type="Gene3D" id="1.20.120.790">
    <property type="entry name" value="Heat shock protein 90, C-terminal domain"/>
    <property type="match status" value="1"/>
</dbReference>
<feature type="region of interest" description="A; substrate-binding" evidence="5">
    <location>
        <begin position="1"/>
        <end position="386"/>
    </location>
</feature>
<dbReference type="Gene3D" id="3.40.50.11260">
    <property type="match status" value="1"/>
</dbReference>
<dbReference type="Pfam" id="PF13589">
    <property type="entry name" value="HATPase_c_3"/>
    <property type="match status" value="1"/>
</dbReference>
<dbReference type="Proteomes" id="UP000424673">
    <property type="component" value="Chromosome"/>
</dbReference>
<reference evidence="7 8" key="2">
    <citation type="journal article" date="2021" name="AMB Express">
        <title>Isolation and characterisation of Methylocystis spp. for poly-3-hydroxybutyrate production using waste methane feedstocks.</title>
        <authorList>
            <person name="Rumah B.L."/>
            <person name="Stead C.E."/>
            <person name="Claxton Stevens B.H."/>
            <person name="Minton N.P."/>
            <person name="Grosse-Honebrink A."/>
            <person name="Zhang Y."/>
        </authorList>
    </citation>
    <scope>NUCLEOTIDE SEQUENCE [LARGE SCALE GENOMIC DNA]</scope>
    <source>
        <strain evidence="7 8">BRCS1</strain>
    </source>
</reference>
<comment type="similarity">
    <text evidence="1 5">Belongs to the heat shock protein 90 family.</text>
</comment>
<dbReference type="Gene3D" id="3.30.565.10">
    <property type="entry name" value="Histidine kinase-like ATPase, C-terminal domain"/>
    <property type="match status" value="1"/>
</dbReference>
<keyword evidence="3 5" id="KW-0067">ATP-binding</keyword>
<evidence type="ECO:0000313" key="7">
    <source>
        <dbReference type="EMBL" id="QGM95014.1"/>
    </source>
</evidence>
<feature type="domain" description="Histidine kinase/HSP90-like ATPase" evidence="6">
    <location>
        <begin position="85"/>
        <end position="241"/>
    </location>
</feature>
<evidence type="ECO:0000256" key="5">
    <source>
        <dbReference type="HAMAP-Rule" id="MF_00505"/>
    </source>
</evidence>
<keyword evidence="2 5" id="KW-0547">Nucleotide-binding</keyword>
<dbReference type="InterPro" id="IPR037196">
    <property type="entry name" value="HSP90_C"/>
</dbReference>
<dbReference type="PANTHER" id="PTHR11528">
    <property type="entry name" value="HEAT SHOCK PROTEIN 90 FAMILY MEMBER"/>
    <property type="match status" value="1"/>
</dbReference>
<evidence type="ECO:0000313" key="8">
    <source>
        <dbReference type="Proteomes" id="UP000424673"/>
    </source>
</evidence>
<keyword evidence="4 5" id="KW-0143">Chaperone</keyword>
<accession>A0ABX6EJZ7</accession>
<dbReference type="CDD" id="cd16927">
    <property type="entry name" value="HATPase_Hsp90-like"/>
    <property type="match status" value="1"/>
</dbReference>
<dbReference type="InterPro" id="IPR036890">
    <property type="entry name" value="HATPase_C_sf"/>
</dbReference>
<feature type="region of interest" description="C" evidence="5">
    <location>
        <begin position="602"/>
        <end position="678"/>
    </location>
</feature>
<reference evidence="8" key="1">
    <citation type="submission" date="2019-09" db="EMBL/GenBank/DDBJ databases">
        <title>Isolation and complete genome sequencing of Methylocystis species.</title>
        <authorList>
            <person name="Rumah B.L."/>
            <person name="Stead C.E."/>
            <person name="Stevens B.C."/>
            <person name="Minton N.P."/>
            <person name="Grosse-Honebrink A."/>
            <person name="Zhang Y."/>
        </authorList>
    </citation>
    <scope>NUCLEOTIDE SEQUENCE [LARGE SCALE GENOMIC DNA]</scope>
    <source>
        <strain evidence="8">BRCS1</strain>
    </source>
</reference>
<comment type="subcellular location">
    <subcellularLocation>
        <location evidence="5">Cytoplasm</location>
    </subcellularLocation>
</comment>
<evidence type="ECO:0000256" key="2">
    <source>
        <dbReference type="ARBA" id="ARBA00022741"/>
    </source>
</evidence>
<organism evidence="7 8">
    <name type="scientific">Methylocystis rosea</name>
    <dbReference type="NCBI Taxonomy" id="173366"/>
    <lineage>
        <taxon>Bacteria</taxon>
        <taxon>Pseudomonadati</taxon>
        <taxon>Pseudomonadota</taxon>
        <taxon>Alphaproteobacteria</taxon>
        <taxon>Hyphomicrobiales</taxon>
        <taxon>Methylocystaceae</taxon>
        <taxon>Methylocystis</taxon>
    </lineage>
</organism>
<gene>
    <name evidence="5 7" type="primary">htpG</name>
    <name evidence="7" type="ORF">F7D13_13815</name>
</gene>
<dbReference type="HAMAP" id="MF_00505">
    <property type="entry name" value="HSP90"/>
    <property type="match status" value="1"/>
</dbReference>
<comment type="caution">
    <text evidence="5">Lacks conserved residue(s) required for the propagation of feature annotation.</text>
</comment>